<evidence type="ECO:0000259" key="4">
    <source>
        <dbReference type="Pfam" id="PF13947"/>
    </source>
</evidence>
<comment type="subcellular location">
    <subcellularLocation>
        <location evidence="1">Membrane</location>
        <topology evidence="1">Single-pass membrane protein</topology>
    </subcellularLocation>
</comment>
<evidence type="ECO:0000313" key="5">
    <source>
        <dbReference type="EnsemblPlants" id="TuG1812G0300000651.01.T01.cds264599"/>
    </source>
</evidence>
<feature type="domain" description="Wall-associated receptor kinase galacturonan-binding" evidence="4">
    <location>
        <begin position="32"/>
        <end position="99"/>
    </location>
</feature>
<reference evidence="5" key="2">
    <citation type="submission" date="2018-03" db="EMBL/GenBank/DDBJ databases">
        <title>The Triticum urartu genome reveals the dynamic nature of wheat genome evolution.</title>
        <authorList>
            <person name="Ling H."/>
            <person name="Ma B."/>
            <person name="Shi X."/>
            <person name="Liu H."/>
            <person name="Dong L."/>
            <person name="Sun H."/>
            <person name="Cao Y."/>
            <person name="Gao Q."/>
            <person name="Zheng S."/>
            <person name="Li Y."/>
            <person name="Yu Y."/>
            <person name="Du H."/>
            <person name="Qi M."/>
            <person name="Li Y."/>
            <person name="Yu H."/>
            <person name="Cui Y."/>
            <person name="Wang N."/>
            <person name="Chen C."/>
            <person name="Wu H."/>
            <person name="Zhao Y."/>
            <person name="Zhang J."/>
            <person name="Li Y."/>
            <person name="Zhou W."/>
            <person name="Zhang B."/>
            <person name="Hu W."/>
            <person name="Eijk M."/>
            <person name="Tang J."/>
            <person name="Witsenboer H."/>
            <person name="Zhao S."/>
            <person name="Li Z."/>
            <person name="Zhang A."/>
            <person name="Wang D."/>
            <person name="Liang C."/>
        </authorList>
    </citation>
    <scope>NUCLEOTIDE SEQUENCE [LARGE SCALE GENOMIC DNA]</scope>
    <source>
        <strain evidence="5">cv. G1812</strain>
    </source>
</reference>
<dbReference type="AlphaFoldDB" id="A0A8R7TRI9"/>
<feature type="chain" id="PRO_5035893045" description="Wall-associated receptor kinase galacturonan-binding domain-containing protein" evidence="3">
    <location>
        <begin position="23"/>
        <end position="228"/>
    </location>
</feature>
<proteinExistence type="predicted"/>
<dbReference type="EnsemblPlants" id="TuG1812G0300000651.01.T01">
    <property type="protein sequence ID" value="TuG1812G0300000651.01.T01.cds264599"/>
    <property type="gene ID" value="TuG1812G0300000651.01"/>
</dbReference>
<evidence type="ECO:0000256" key="3">
    <source>
        <dbReference type="SAM" id="SignalP"/>
    </source>
</evidence>
<feature type="signal peptide" evidence="3">
    <location>
        <begin position="1"/>
        <end position="22"/>
    </location>
</feature>
<evidence type="ECO:0000313" key="6">
    <source>
        <dbReference type="Proteomes" id="UP000015106"/>
    </source>
</evidence>
<dbReference type="GO" id="GO:0016020">
    <property type="term" value="C:membrane"/>
    <property type="evidence" value="ECO:0007669"/>
    <property type="project" value="UniProtKB-SubCell"/>
</dbReference>
<sequence length="228" mass="25312">MASSCWFLLFVWVVWWLPLILAGPEDQAGGGCSSSAKMCGNLTISNPFWLTDWETGRSCGPMDFEVNCFIGTSVLKSSGLTGFGILNISYKERSLRVVDVYKEEDFNESKSCHFPRWNTSGKLASQFKVSHANLNIIFYNCTKTPERWDSPLVEMRCENKSNTFVRVGVPYDVMGAYASYALEGCDATIMPVMGSPGKANVSDYEQLINGGFLLTWDHRTPLPTPAPA</sequence>
<keyword evidence="6" id="KW-1185">Reference proteome</keyword>
<accession>A0A8R7TRI9</accession>
<name>A0A8R7TRI9_TRIUA</name>
<keyword evidence="2 3" id="KW-0732">Signal</keyword>
<dbReference type="Gramene" id="TuG1812G0300000651.01.T01">
    <property type="protein sequence ID" value="TuG1812G0300000651.01.T01.cds264599"/>
    <property type="gene ID" value="TuG1812G0300000651.01"/>
</dbReference>
<dbReference type="PANTHER" id="PTHR33138:SF9">
    <property type="entry name" value="OS01G0136500 PROTEIN"/>
    <property type="match status" value="1"/>
</dbReference>
<organism evidence="5 6">
    <name type="scientific">Triticum urartu</name>
    <name type="common">Red wild einkorn</name>
    <name type="synonym">Crithodium urartu</name>
    <dbReference type="NCBI Taxonomy" id="4572"/>
    <lineage>
        <taxon>Eukaryota</taxon>
        <taxon>Viridiplantae</taxon>
        <taxon>Streptophyta</taxon>
        <taxon>Embryophyta</taxon>
        <taxon>Tracheophyta</taxon>
        <taxon>Spermatophyta</taxon>
        <taxon>Magnoliopsida</taxon>
        <taxon>Liliopsida</taxon>
        <taxon>Poales</taxon>
        <taxon>Poaceae</taxon>
        <taxon>BOP clade</taxon>
        <taxon>Pooideae</taxon>
        <taxon>Triticodae</taxon>
        <taxon>Triticeae</taxon>
        <taxon>Triticinae</taxon>
        <taxon>Triticum</taxon>
    </lineage>
</organism>
<reference evidence="6" key="1">
    <citation type="journal article" date="2013" name="Nature">
        <title>Draft genome of the wheat A-genome progenitor Triticum urartu.</title>
        <authorList>
            <person name="Ling H.Q."/>
            <person name="Zhao S."/>
            <person name="Liu D."/>
            <person name="Wang J."/>
            <person name="Sun H."/>
            <person name="Zhang C."/>
            <person name="Fan H."/>
            <person name="Li D."/>
            <person name="Dong L."/>
            <person name="Tao Y."/>
            <person name="Gao C."/>
            <person name="Wu H."/>
            <person name="Li Y."/>
            <person name="Cui Y."/>
            <person name="Guo X."/>
            <person name="Zheng S."/>
            <person name="Wang B."/>
            <person name="Yu K."/>
            <person name="Liang Q."/>
            <person name="Yang W."/>
            <person name="Lou X."/>
            <person name="Chen J."/>
            <person name="Feng M."/>
            <person name="Jian J."/>
            <person name="Zhang X."/>
            <person name="Luo G."/>
            <person name="Jiang Y."/>
            <person name="Liu J."/>
            <person name="Wang Z."/>
            <person name="Sha Y."/>
            <person name="Zhang B."/>
            <person name="Wu H."/>
            <person name="Tang D."/>
            <person name="Shen Q."/>
            <person name="Xue P."/>
            <person name="Zou S."/>
            <person name="Wang X."/>
            <person name="Liu X."/>
            <person name="Wang F."/>
            <person name="Yang Y."/>
            <person name="An X."/>
            <person name="Dong Z."/>
            <person name="Zhang K."/>
            <person name="Zhang X."/>
            <person name="Luo M.C."/>
            <person name="Dvorak J."/>
            <person name="Tong Y."/>
            <person name="Wang J."/>
            <person name="Yang H."/>
            <person name="Li Z."/>
            <person name="Wang D."/>
            <person name="Zhang A."/>
            <person name="Wang J."/>
        </authorList>
    </citation>
    <scope>NUCLEOTIDE SEQUENCE</scope>
    <source>
        <strain evidence="6">cv. G1812</strain>
    </source>
</reference>
<evidence type="ECO:0000256" key="2">
    <source>
        <dbReference type="ARBA" id="ARBA00022729"/>
    </source>
</evidence>
<reference evidence="5" key="3">
    <citation type="submission" date="2022-06" db="UniProtKB">
        <authorList>
            <consortium name="EnsemblPlants"/>
        </authorList>
    </citation>
    <scope>IDENTIFICATION</scope>
</reference>
<protein>
    <recommendedName>
        <fullName evidence="4">Wall-associated receptor kinase galacturonan-binding domain-containing protein</fullName>
    </recommendedName>
</protein>
<evidence type="ECO:0000256" key="1">
    <source>
        <dbReference type="ARBA" id="ARBA00004167"/>
    </source>
</evidence>
<dbReference type="Proteomes" id="UP000015106">
    <property type="component" value="Chromosome 3"/>
</dbReference>
<dbReference type="GO" id="GO:0030247">
    <property type="term" value="F:polysaccharide binding"/>
    <property type="evidence" value="ECO:0007669"/>
    <property type="project" value="InterPro"/>
</dbReference>
<dbReference type="InterPro" id="IPR025287">
    <property type="entry name" value="WAK_GUB"/>
</dbReference>
<dbReference type="Pfam" id="PF13947">
    <property type="entry name" value="GUB_WAK_bind"/>
    <property type="match status" value="1"/>
</dbReference>
<dbReference type="PANTHER" id="PTHR33138">
    <property type="entry name" value="OS01G0690200 PROTEIN"/>
    <property type="match status" value="1"/>
</dbReference>